<keyword evidence="5" id="KW-0489">Methyltransferase</keyword>
<dbReference type="InterPro" id="IPR058240">
    <property type="entry name" value="rSAM_sf"/>
</dbReference>
<evidence type="ECO:0000256" key="1">
    <source>
        <dbReference type="ARBA" id="ARBA00001966"/>
    </source>
</evidence>
<keyword evidence="3" id="KW-0479">Metal-binding</keyword>
<proteinExistence type="predicted"/>
<dbReference type="PANTHER" id="PTHR30544">
    <property type="entry name" value="23S RRNA METHYLTRANSFERASE"/>
    <property type="match status" value="1"/>
</dbReference>
<reference evidence="5 6" key="1">
    <citation type="submission" date="2016-08" db="EMBL/GenBank/DDBJ databases">
        <title>Genome-based comparison of Moorella thermoacetic strains.</title>
        <authorList>
            <person name="Poehlein A."/>
            <person name="Bengelsdorf F.R."/>
            <person name="Esser C."/>
            <person name="Duerre P."/>
            <person name="Daniel R."/>
        </authorList>
    </citation>
    <scope>NUCLEOTIDE SEQUENCE [LARGE SCALE GENOMIC DNA]</scope>
    <source>
        <strain evidence="5 6">DSM 21394</strain>
    </source>
</reference>
<accession>A0A1J5NME6</accession>
<dbReference type="GO" id="GO:0008173">
    <property type="term" value="F:RNA methyltransferase activity"/>
    <property type="evidence" value="ECO:0007669"/>
    <property type="project" value="InterPro"/>
</dbReference>
<keyword evidence="3" id="KW-0004">4Fe-4S</keyword>
<comment type="cofactor">
    <cofactor evidence="1">
        <name>[4Fe-4S] cluster</name>
        <dbReference type="ChEBI" id="CHEBI:49883"/>
    </cofactor>
</comment>
<evidence type="ECO:0000313" key="5">
    <source>
        <dbReference type="EMBL" id="OIQ59782.1"/>
    </source>
</evidence>
<dbReference type="GO" id="GO:0030488">
    <property type="term" value="P:tRNA methylation"/>
    <property type="evidence" value="ECO:0007669"/>
    <property type="project" value="TreeGrafter"/>
</dbReference>
<gene>
    <name evidence="5" type="primary">rlmN_1</name>
    <name evidence="5" type="ORF">MOTE_10380</name>
</gene>
<dbReference type="EC" id="2.1.1.192" evidence="5"/>
<dbReference type="PIRSF" id="PIRSF006004">
    <property type="entry name" value="CHP00048"/>
    <property type="match status" value="1"/>
</dbReference>
<dbReference type="OrthoDB" id="36821at2"/>
<evidence type="ECO:0000256" key="3">
    <source>
        <dbReference type="ARBA" id="ARBA00022485"/>
    </source>
</evidence>
<protein>
    <submittedName>
        <fullName evidence="5">Dual-specificity RNA methyltransferase RlmN</fullName>
        <ecNumber evidence="5">2.1.1.192</ecNumber>
    </submittedName>
</protein>
<name>A0A1J5NME6_NEOTH</name>
<sequence length="325" mass="36673">MKLLDTKHNPTGNIYLLDMGNGFPIECVDAQDVAVNKISNDTNYLKLKFGAQVPLVPREEKWVIIISSQYGCFHRCEYCDVKKTGFRGNIPEDALWAQIAYIIDSHPEVKTCKKAKIHFARMGEPSWNAGNVFGVMRGLPKYKAGFRFMPCFTTIAPKRNRRIREILTEYLKLSRDIYGGFAQLQFSVNSTDEAQREKIIGEPVMTGQEIAAFVEENRKLIVGRKVTLNFICADGYILDPDVLRNTYDPDLFTIKLTPVNTSESTKEKGIVSRVSANNPTGVNDLADQLRGNGFQTVVSVTAEYEDQKAMGCGQMAFLRQRDQYV</sequence>
<dbReference type="InterPro" id="IPR040072">
    <property type="entry name" value="Methyltransferase_A"/>
</dbReference>
<keyword evidence="3" id="KW-0411">Iron-sulfur</keyword>
<dbReference type="Proteomes" id="UP000182811">
    <property type="component" value="Unassembled WGS sequence"/>
</dbReference>
<keyword evidence="3" id="KW-0408">Iron</keyword>
<evidence type="ECO:0000256" key="4">
    <source>
        <dbReference type="ARBA" id="ARBA00022679"/>
    </source>
</evidence>
<keyword evidence="4 5" id="KW-0808">Transferase</keyword>
<dbReference type="GO" id="GO:0005737">
    <property type="term" value="C:cytoplasm"/>
    <property type="evidence" value="ECO:0007669"/>
    <property type="project" value="UniProtKB-SubCell"/>
</dbReference>
<evidence type="ECO:0000256" key="2">
    <source>
        <dbReference type="ARBA" id="ARBA00004496"/>
    </source>
</evidence>
<dbReference type="EMBL" id="MDDC01000007">
    <property type="protein sequence ID" value="OIQ59782.1"/>
    <property type="molecule type" value="Genomic_DNA"/>
</dbReference>
<evidence type="ECO:0000313" key="6">
    <source>
        <dbReference type="Proteomes" id="UP000182811"/>
    </source>
</evidence>
<dbReference type="SUPFAM" id="SSF102114">
    <property type="entry name" value="Radical SAM enzymes"/>
    <property type="match status" value="1"/>
</dbReference>
<dbReference type="InterPro" id="IPR013785">
    <property type="entry name" value="Aldolase_TIM"/>
</dbReference>
<dbReference type="AlphaFoldDB" id="A0A1J5NME6"/>
<dbReference type="PANTHER" id="PTHR30544:SF5">
    <property type="entry name" value="RADICAL SAM CORE DOMAIN-CONTAINING PROTEIN"/>
    <property type="match status" value="1"/>
</dbReference>
<dbReference type="GO" id="GO:0051539">
    <property type="term" value="F:4 iron, 4 sulfur cluster binding"/>
    <property type="evidence" value="ECO:0007669"/>
    <property type="project" value="UniProtKB-KW"/>
</dbReference>
<dbReference type="GO" id="GO:0070475">
    <property type="term" value="P:rRNA base methylation"/>
    <property type="evidence" value="ECO:0007669"/>
    <property type="project" value="TreeGrafter"/>
</dbReference>
<dbReference type="Gene3D" id="3.20.20.70">
    <property type="entry name" value="Aldolase class I"/>
    <property type="match status" value="1"/>
</dbReference>
<comment type="caution">
    <text evidence="5">The sequence shown here is derived from an EMBL/GenBank/DDBJ whole genome shotgun (WGS) entry which is preliminary data.</text>
</comment>
<organism evidence="5 6">
    <name type="scientific">Neomoorella thermoacetica</name>
    <name type="common">Clostridium thermoaceticum</name>
    <dbReference type="NCBI Taxonomy" id="1525"/>
    <lineage>
        <taxon>Bacteria</taxon>
        <taxon>Bacillati</taxon>
        <taxon>Bacillota</taxon>
        <taxon>Clostridia</taxon>
        <taxon>Neomoorellales</taxon>
        <taxon>Neomoorellaceae</taxon>
        <taxon>Neomoorella</taxon>
    </lineage>
</organism>
<comment type="subcellular location">
    <subcellularLocation>
        <location evidence="2">Cytoplasm</location>
    </subcellularLocation>
</comment>
<dbReference type="InterPro" id="IPR004383">
    <property type="entry name" value="rRNA_lsu_MTrfase_RlmN/Cfr"/>
</dbReference>